<evidence type="ECO:0000313" key="1">
    <source>
        <dbReference type="EMBL" id="KAJ9646368.1"/>
    </source>
</evidence>
<accession>A0ACC2ZFK1</accession>
<organism evidence="1 2">
    <name type="scientific">Coniosporium tulheliwenetii</name>
    <dbReference type="NCBI Taxonomy" id="3383036"/>
    <lineage>
        <taxon>Eukaryota</taxon>
        <taxon>Fungi</taxon>
        <taxon>Dikarya</taxon>
        <taxon>Ascomycota</taxon>
        <taxon>Pezizomycotina</taxon>
        <taxon>Dothideomycetes</taxon>
        <taxon>Dothideomycetes incertae sedis</taxon>
        <taxon>Coniosporium</taxon>
    </lineage>
</organism>
<proteinExistence type="predicted"/>
<dbReference type="EMBL" id="JAPDRP010000006">
    <property type="protein sequence ID" value="KAJ9646368.1"/>
    <property type="molecule type" value="Genomic_DNA"/>
</dbReference>
<reference evidence="1" key="1">
    <citation type="submission" date="2022-10" db="EMBL/GenBank/DDBJ databases">
        <title>Culturing micro-colonial fungi from biological soil crusts in the Mojave desert and describing Neophaeococcomyces mojavensis, and introducing the new genera and species Taxawa tesnikishii.</title>
        <authorList>
            <person name="Kurbessoian T."/>
            <person name="Stajich J.E."/>
        </authorList>
    </citation>
    <scope>NUCLEOTIDE SEQUENCE</scope>
    <source>
        <strain evidence="1">JES_115</strain>
    </source>
</reference>
<name>A0ACC2ZFK1_9PEZI</name>
<dbReference type="Proteomes" id="UP001172680">
    <property type="component" value="Unassembled WGS sequence"/>
</dbReference>
<sequence length="301" mass="33705">MSFNFPADLMDMQTITRSSPNTQDWLDCCVTEPWTEVADDPVFYQTSRIESNLPSPLLRWEPESSQLWPHSSFGGPQITAVVSPFGRHGTQRDQQELLIPGDQSTSTVPDLQGDDPWFPSPEVSGHVPVSSYPEGHQPNPESSTNFLRSEPGVEVYADRGEYPRNSGQVAVPALPFQAESSSMQRQQYPYNAQPIHHQSRPPIAEGYAPHVLNASHGPEFPVLSSQNYSVYSLEIPPNAYPAIGQVPLSQYHPNLLFPPFHYYSNHVPELTPDASPPQREPQLAGSHREPRDTTFQQRRPT</sequence>
<comment type="caution">
    <text evidence="1">The sequence shown here is derived from an EMBL/GenBank/DDBJ whole genome shotgun (WGS) entry which is preliminary data.</text>
</comment>
<keyword evidence="2" id="KW-1185">Reference proteome</keyword>
<gene>
    <name evidence="1" type="ORF">H2199_002417</name>
</gene>
<protein>
    <submittedName>
        <fullName evidence="1">Uncharacterized protein</fullName>
    </submittedName>
</protein>
<evidence type="ECO:0000313" key="2">
    <source>
        <dbReference type="Proteomes" id="UP001172680"/>
    </source>
</evidence>